<accession>A0A348B4Z7</accession>
<keyword evidence="3" id="KW-1185">Reference proteome</keyword>
<dbReference type="Proteomes" id="UP000616143">
    <property type="component" value="Unassembled WGS sequence"/>
</dbReference>
<evidence type="ECO:0000313" key="1">
    <source>
        <dbReference type="EMBL" id="BBD73249.1"/>
    </source>
</evidence>
<evidence type="ECO:0000313" key="3">
    <source>
        <dbReference type="Proteomes" id="UP000276741"/>
    </source>
</evidence>
<gene>
    <name evidence="2" type="ORF">GCM10007116_04320</name>
    <name evidence="1" type="ORF">HS1genome_1638</name>
</gene>
<protein>
    <recommendedName>
        <fullName evidence="4">VapB-type antitoxin</fullName>
    </recommendedName>
</protein>
<dbReference type="Proteomes" id="UP000276741">
    <property type="component" value="Chromosome"/>
</dbReference>
<proteinExistence type="predicted"/>
<sequence>MPIITVRVDGDLKKRMEALPQINWSEVMRRAIIEEIERANGRDIATALLLNEKNRIKPEGRYDSTEEIRRWRSLLIPQ</sequence>
<dbReference type="GeneID" id="38667134"/>
<evidence type="ECO:0000313" key="2">
    <source>
        <dbReference type="EMBL" id="GGT89608.1"/>
    </source>
</evidence>
<reference evidence="2" key="1">
    <citation type="journal article" date="2014" name="Int. J. Syst. Evol. Microbiol.">
        <title>Complete genome sequence of Corynebacterium casei LMG S-19264T (=DSM 44701T), isolated from a smear-ripened cheese.</title>
        <authorList>
            <consortium name="US DOE Joint Genome Institute (JGI-PGF)"/>
            <person name="Walter F."/>
            <person name="Albersmeier A."/>
            <person name="Kalinowski J."/>
            <person name="Ruckert C."/>
        </authorList>
    </citation>
    <scope>NUCLEOTIDE SEQUENCE</scope>
    <source>
        <strain evidence="2">JCM 31740</strain>
    </source>
</reference>
<name>A0A348B4Z7_9CREN</name>
<reference evidence="1" key="3">
    <citation type="journal article" date="2019" name="BMC Res. Notes">
        <title>Complete genome sequence of the Sulfodiicoccus acidiphilus strain HS-1T, the first crenarchaeon that lacks polB3, isolated from an acidic hot spring in Ohwaku-dani, Hakone, Japan.</title>
        <authorList>
            <person name="Sakai H.D."/>
            <person name="Kurosawa N."/>
        </authorList>
    </citation>
    <scope>NUCLEOTIDE SEQUENCE</scope>
    <source>
        <strain evidence="1">HS-1</strain>
    </source>
</reference>
<evidence type="ECO:0008006" key="4">
    <source>
        <dbReference type="Google" id="ProtNLM"/>
    </source>
</evidence>
<dbReference type="EMBL" id="AP018553">
    <property type="protein sequence ID" value="BBD73249.1"/>
    <property type="molecule type" value="Genomic_DNA"/>
</dbReference>
<dbReference type="KEGG" id="sacd:HS1genome_1638"/>
<organism evidence="1 3">
    <name type="scientific">Sulfodiicoccus acidiphilus</name>
    <dbReference type="NCBI Taxonomy" id="1670455"/>
    <lineage>
        <taxon>Archaea</taxon>
        <taxon>Thermoproteota</taxon>
        <taxon>Thermoprotei</taxon>
        <taxon>Sulfolobales</taxon>
        <taxon>Sulfolobaceae</taxon>
        <taxon>Sulfodiicoccus</taxon>
    </lineage>
</organism>
<reference evidence="3" key="2">
    <citation type="submission" date="2018-04" db="EMBL/GenBank/DDBJ databases">
        <title>Complete genome sequence of Sulfodiicoccus acidiphilus strain HS-1.</title>
        <authorList>
            <person name="Sakai H.D."/>
            <person name="Kurosawa N."/>
        </authorList>
    </citation>
    <scope>NUCLEOTIDE SEQUENCE [LARGE SCALE GENOMIC DNA]</scope>
    <source>
        <strain evidence="3">HS-1</strain>
    </source>
</reference>
<dbReference type="AlphaFoldDB" id="A0A348B4Z7"/>
<dbReference type="EMBL" id="BMQS01000003">
    <property type="protein sequence ID" value="GGT89608.1"/>
    <property type="molecule type" value="Genomic_DNA"/>
</dbReference>
<reference evidence="2" key="4">
    <citation type="submission" date="2020-09" db="EMBL/GenBank/DDBJ databases">
        <authorList>
            <person name="Sun Q."/>
            <person name="Ohkuma M."/>
        </authorList>
    </citation>
    <scope>NUCLEOTIDE SEQUENCE</scope>
    <source>
        <strain evidence="2">JCM 31740</strain>
    </source>
</reference>
<dbReference type="RefSeq" id="WP_126450367.1">
    <property type="nucleotide sequence ID" value="NZ_AP018553.1"/>
</dbReference>
<dbReference type="OrthoDB" id="39930at2157"/>